<gene>
    <name evidence="2" type="primary">orf05688</name>
    <name evidence="2" type="ORF">Q903MT_gene5656</name>
</gene>
<feature type="region of interest" description="Disordered" evidence="1">
    <location>
        <begin position="1"/>
        <end position="25"/>
    </location>
</feature>
<reference evidence="2" key="1">
    <citation type="submission" date="2019-03" db="EMBL/GenBank/DDBJ databases">
        <title>Largest Complete Mitochondrial Genome of a Gymnosperm, Sitka Spruce (Picea sitchensis), Indicates Complex Physical Structure.</title>
        <authorList>
            <person name="Jackman S.D."/>
            <person name="Coombe L."/>
            <person name="Warren R."/>
            <person name="Kirk H."/>
            <person name="Trinh E."/>
            <person name="McLeod T."/>
            <person name="Pleasance S."/>
            <person name="Pandoh P."/>
            <person name="Zhao Y."/>
            <person name="Coope R."/>
            <person name="Bousquet J."/>
            <person name="Bohlmann J.C."/>
            <person name="Jones S.J.M."/>
            <person name="Birol I."/>
        </authorList>
    </citation>
    <scope>NUCLEOTIDE SEQUENCE</scope>
    <source>
        <strain evidence="2">Q903</strain>
    </source>
</reference>
<organism evidence="2">
    <name type="scientific">Picea sitchensis</name>
    <name type="common">Sitka spruce</name>
    <name type="synonym">Pinus sitchensis</name>
    <dbReference type="NCBI Taxonomy" id="3332"/>
    <lineage>
        <taxon>Eukaryota</taxon>
        <taxon>Viridiplantae</taxon>
        <taxon>Streptophyta</taxon>
        <taxon>Embryophyta</taxon>
        <taxon>Tracheophyta</taxon>
        <taxon>Spermatophyta</taxon>
        <taxon>Pinopsida</taxon>
        <taxon>Pinidae</taxon>
        <taxon>Conifers I</taxon>
        <taxon>Pinales</taxon>
        <taxon>Pinaceae</taxon>
        <taxon>Picea</taxon>
    </lineage>
</organism>
<proteinExistence type="predicted"/>
<dbReference type="AlphaFoldDB" id="A0A6B9XWE0"/>
<evidence type="ECO:0000313" key="2">
    <source>
        <dbReference type="EMBL" id="QHR91621.1"/>
    </source>
</evidence>
<dbReference type="EMBL" id="MK697702">
    <property type="protein sequence ID" value="QHR91621.1"/>
    <property type="molecule type" value="Genomic_DNA"/>
</dbReference>
<accession>A0A6B9XWE0</accession>
<protein>
    <submittedName>
        <fullName evidence="2">Uncharacterized protein</fullName>
    </submittedName>
</protein>
<sequence length="67" mass="7927">MVPPNLRQPDPLLTHRTSQKERKPSAHTLHLLWLEERFSATCPQVDLIPCFDLNLRFDKQWTGSFIR</sequence>
<keyword evidence="2" id="KW-0496">Mitochondrion</keyword>
<name>A0A6B9XWE0_PICSI</name>
<evidence type="ECO:0000256" key="1">
    <source>
        <dbReference type="SAM" id="MobiDB-lite"/>
    </source>
</evidence>
<geneLocation type="mitochondrion" evidence="2"/>